<name>A0A6J2TM61_DROLE</name>
<feature type="binding site" evidence="10">
    <location>
        <position position="313"/>
    </location>
    <ligand>
        <name>Zn(2+)</name>
        <dbReference type="ChEBI" id="CHEBI:29105"/>
    </ligand>
</feature>
<dbReference type="GeneID" id="115625606"/>
<dbReference type="SUPFAM" id="SSF57716">
    <property type="entry name" value="Glucocorticoid receptor-like (DNA-binding domain)"/>
    <property type="match status" value="1"/>
</dbReference>
<keyword evidence="5" id="KW-0805">Transcription regulation</keyword>
<proteinExistence type="predicted"/>
<feature type="domain" description="C2H2-type" evidence="12">
    <location>
        <begin position="612"/>
        <end position="640"/>
    </location>
</feature>
<feature type="domain" description="THAP-type" evidence="13">
    <location>
        <begin position="1"/>
        <end position="41"/>
    </location>
</feature>
<dbReference type="PROSITE" id="PS00028">
    <property type="entry name" value="ZINC_FINGER_C2H2_1"/>
    <property type="match status" value="4"/>
</dbReference>
<evidence type="ECO:0000313" key="15">
    <source>
        <dbReference type="Proteomes" id="UP000504634"/>
    </source>
</evidence>
<dbReference type="GO" id="GO:0005634">
    <property type="term" value="C:nucleus"/>
    <property type="evidence" value="ECO:0007669"/>
    <property type="project" value="InterPro"/>
</dbReference>
<evidence type="ECO:0000259" key="12">
    <source>
        <dbReference type="PROSITE" id="PS50157"/>
    </source>
</evidence>
<dbReference type="PROSITE" id="PS50157">
    <property type="entry name" value="ZINC_FINGER_C2H2_2"/>
    <property type="match status" value="5"/>
</dbReference>
<keyword evidence="2" id="KW-0677">Repeat</keyword>
<feature type="domain" description="C2H2-type" evidence="12">
    <location>
        <begin position="641"/>
        <end position="668"/>
    </location>
</feature>
<evidence type="ECO:0000256" key="1">
    <source>
        <dbReference type="ARBA" id="ARBA00022723"/>
    </source>
</evidence>
<dbReference type="PANTHER" id="PTHR24379:SF121">
    <property type="entry name" value="C2H2-TYPE DOMAIN-CONTAINING PROTEIN"/>
    <property type="match status" value="1"/>
</dbReference>
<feature type="compositionally biased region" description="Basic and acidic residues" evidence="11">
    <location>
        <begin position="442"/>
        <end position="458"/>
    </location>
</feature>
<keyword evidence="4 10" id="KW-0862">Zinc</keyword>
<keyword evidence="1 10" id="KW-0479">Metal-binding</keyword>
<evidence type="ECO:0000256" key="10">
    <source>
        <dbReference type="PROSITE-ProRule" id="PRU01263"/>
    </source>
</evidence>
<protein>
    <submittedName>
        <fullName evidence="16">Zinc finger protein 711-like</fullName>
    </submittedName>
</protein>
<dbReference type="Pfam" id="PF00096">
    <property type="entry name" value="zf-C2H2"/>
    <property type="match status" value="1"/>
</dbReference>
<evidence type="ECO:0000256" key="9">
    <source>
        <dbReference type="PROSITE-ProRule" id="PRU00309"/>
    </source>
</evidence>
<dbReference type="InterPro" id="IPR036236">
    <property type="entry name" value="Znf_C2H2_sf"/>
</dbReference>
<dbReference type="Pfam" id="PF07776">
    <property type="entry name" value="zf-AD"/>
    <property type="match status" value="1"/>
</dbReference>
<evidence type="ECO:0000256" key="3">
    <source>
        <dbReference type="ARBA" id="ARBA00022771"/>
    </source>
</evidence>
<dbReference type="RefSeq" id="XP_030376600.1">
    <property type="nucleotide sequence ID" value="XM_030520740.1"/>
</dbReference>
<feature type="domain" description="ZAD" evidence="14">
    <location>
        <begin position="264"/>
        <end position="340"/>
    </location>
</feature>
<accession>A0A6J2TM61</accession>
<dbReference type="PROSITE" id="PS50950">
    <property type="entry name" value="ZF_THAP"/>
    <property type="match status" value="1"/>
</dbReference>
<keyword evidence="15" id="KW-1185">Reference proteome</keyword>
<keyword evidence="3 8" id="KW-0863">Zinc-finger</keyword>
<feature type="binding site" evidence="10">
    <location>
        <position position="266"/>
    </location>
    <ligand>
        <name>Zn(2+)</name>
        <dbReference type="ChEBI" id="CHEBI:29105"/>
    </ligand>
</feature>
<dbReference type="InterPro" id="IPR006612">
    <property type="entry name" value="THAP_Znf"/>
</dbReference>
<reference evidence="16" key="1">
    <citation type="submission" date="2025-08" db="UniProtKB">
        <authorList>
            <consortium name="RefSeq"/>
        </authorList>
    </citation>
    <scope>IDENTIFICATION</scope>
    <source>
        <strain evidence="16">11010-0011.00</strain>
        <tissue evidence="16">Whole body</tissue>
    </source>
</reference>
<dbReference type="PANTHER" id="PTHR24379">
    <property type="entry name" value="KRAB AND ZINC FINGER DOMAIN-CONTAINING"/>
    <property type="match status" value="1"/>
</dbReference>
<keyword evidence="7" id="KW-0804">Transcription</keyword>
<dbReference type="AlphaFoldDB" id="A0A6J2TM61"/>
<dbReference type="GO" id="GO:0003677">
    <property type="term" value="F:DNA binding"/>
    <property type="evidence" value="ECO:0007669"/>
    <property type="project" value="UniProtKB-UniRule"/>
</dbReference>
<evidence type="ECO:0000259" key="13">
    <source>
        <dbReference type="PROSITE" id="PS50950"/>
    </source>
</evidence>
<evidence type="ECO:0000259" key="14">
    <source>
        <dbReference type="PROSITE" id="PS51915"/>
    </source>
</evidence>
<dbReference type="SMART" id="SM00355">
    <property type="entry name" value="ZnF_C2H2"/>
    <property type="match status" value="6"/>
</dbReference>
<feature type="domain" description="C2H2-type" evidence="12">
    <location>
        <begin position="520"/>
        <end position="548"/>
    </location>
</feature>
<dbReference type="Gene3D" id="3.30.160.60">
    <property type="entry name" value="Classic Zinc Finger"/>
    <property type="match status" value="3"/>
</dbReference>
<feature type="region of interest" description="Disordered" evidence="11">
    <location>
        <begin position="440"/>
        <end position="471"/>
    </location>
</feature>
<organism evidence="15 16">
    <name type="scientific">Drosophila lebanonensis</name>
    <name type="common">Fruit fly</name>
    <name type="synonym">Scaptodrosophila lebanonensis</name>
    <dbReference type="NCBI Taxonomy" id="7225"/>
    <lineage>
        <taxon>Eukaryota</taxon>
        <taxon>Metazoa</taxon>
        <taxon>Ecdysozoa</taxon>
        <taxon>Arthropoda</taxon>
        <taxon>Hexapoda</taxon>
        <taxon>Insecta</taxon>
        <taxon>Pterygota</taxon>
        <taxon>Neoptera</taxon>
        <taxon>Endopterygota</taxon>
        <taxon>Diptera</taxon>
        <taxon>Brachycera</taxon>
        <taxon>Muscomorpha</taxon>
        <taxon>Ephydroidea</taxon>
        <taxon>Drosophilidae</taxon>
        <taxon>Scaptodrosophila</taxon>
    </lineage>
</organism>
<evidence type="ECO:0000256" key="11">
    <source>
        <dbReference type="SAM" id="MobiDB-lite"/>
    </source>
</evidence>
<feature type="domain" description="C2H2-type" evidence="12">
    <location>
        <begin position="584"/>
        <end position="611"/>
    </location>
</feature>
<feature type="binding site" evidence="10">
    <location>
        <position position="269"/>
    </location>
    <ligand>
        <name>Zn(2+)</name>
        <dbReference type="ChEBI" id="CHEBI:29105"/>
    </ligand>
</feature>
<dbReference type="SMART" id="SM00868">
    <property type="entry name" value="zf-AD"/>
    <property type="match status" value="1"/>
</dbReference>
<keyword evidence="6 9" id="KW-0238">DNA-binding</keyword>
<dbReference type="GO" id="GO:0008270">
    <property type="term" value="F:zinc ion binding"/>
    <property type="evidence" value="ECO:0007669"/>
    <property type="project" value="UniProtKB-UniRule"/>
</dbReference>
<dbReference type="InterPro" id="IPR013087">
    <property type="entry name" value="Znf_C2H2_type"/>
</dbReference>
<feature type="binding site" evidence="10">
    <location>
        <position position="316"/>
    </location>
    <ligand>
        <name>Zn(2+)</name>
        <dbReference type="ChEBI" id="CHEBI:29105"/>
    </ligand>
</feature>
<gene>
    <name evidence="16" type="primary">LOC115625606</name>
</gene>
<evidence type="ECO:0000313" key="16">
    <source>
        <dbReference type="RefSeq" id="XP_030376600.1"/>
    </source>
</evidence>
<evidence type="ECO:0000256" key="6">
    <source>
        <dbReference type="ARBA" id="ARBA00023125"/>
    </source>
</evidence>
<evidence type="ECO:0000256" key="4">
    <source>
        <dbReference type="ARBA" id="ARBA00022833"/>
    </source>
</evidence>
<feature type="domain" description="C2H2-type" evidence="12">
    <location>
        <begin position="549"/>
        <end position="577"/>
    </location>
</feature>
<dbReference type="SUPFAM" id="SSF57667">
    <property type="entry name" value="beta-beta-alpha zinc fingers"/>
    <property type="match status" value="3"/>
</dbReference>
<dbReference type="Gene3D" id="3.40.1800.20">
    <property type="match status" value="1"/>
</dbReference>
<evidence type="ECO:0000256" key="5">
    <source>
        <dbReference type="ARBA" id="ARBA00023015"/>
    </source>
</evidence>
<dbReference type="OrthoDB" id="8117402at2759"/>
<sequence length="683" mass="79004">MRNARICSEHFNPADIEGTLQWEMGLRSRRTLKPGSVPCINRNDMTLTGQKREERLERRKNKQIVAELLANAEKDNRAGPPEDEYAKVMADTRSLKARDFKAHEQEPNPLQEPQVDLLSDSDDVVSEADDPNCTDDGILWLQGVNETNTKDSIEIQNDGVIAQESNTNLFDAIPKELKHEVYIEDVDFETNNIKKSNNYTDNQQLWHSVDHSNSINKSPCNDVIILDICENTKTENTVLEDAKFKKNDVATIFYTGNEVIDNMKKCRICDRHFIADGNAKDLLDEANNALLYNIEAITGIMIQFMEGLPHYICSGCFSDLDRATVFRDNCIRNERILQLYIKEQQQSSQPIEVISEIDDSDDFEEFIQLPRGEPTEEDSEGSVYSCIDLVNADEIQVEGSINQETNMAKKTQATISIDDPISAELGKTDLNNLLHEATSLEDGEKITKRGRSKREGERPKRKRKPRERMPRKLFTPEERKLRRYLQNNHLNIVCDICGHISSTRHNFNMHKLRHTKTKNFACSECPMKFYNNYMMQLHVRVKHKNEMPFKCRHCELAFKDNTRRYIHEKKIHGVGKPEDPPVDYVCKICGHISSTRHNLNMHEMRHTGIKNVECPECPMTFYNNYLMRIHIRVKHKNEKPFSCRHCDLAFTDNVQRYKHEKAHLAENTKANSFKSSTKKRAES</sequence>
<dbReference type="InterPro" id="IPR012934">
    <property type="entry name" value="Znf_AD"/>
</dbReference>
<dbReference type="PROSITE" id="PS51915">
    <property type="entry name" value="ZAD"/>
    <property type="match status" value="1"/>
</dbReference>
<evidence type="ECO:0000256" key="7">
    <source>
        <dbReference type="ARBA" id="ARBA00023163"/>
    </source>
</evidence>
<dbReference type="Proteomes" id="UP000504634">
    <property type="component" value="Unplaced"/>
</dbReference>
<evidence type="ECO:0000256" key="2">
    <source>
        <dbReference type="ARBA" id="ARBA00022737"/>
    </source>
</evidence>
<evidence type="ECO:0000256" key="8">
    <source>
        <dbReference type="PROSITE-ProRule" id="PRU00042"/>
    </source>
</evidence>